<sequence>VLFDEKMNSFSVIRKKTPFQKHREEEEAKKKVHMSLNLTFSHEGNIICLVVYS</sequence>
<organism evidence="1 2">
    <name type="scientific">Taxus chinensis</name>
    <name type="common">Chinese yew</name>
    <name type="synonym">Taxus wallichiana var. chinensis</name>
    <dbReference type="NCBI Taxonomy" id="29808"/>
    <lineage>
        <taxon>Eukaryota</taxon>
        <taxon>Viridiplantae</taxon>
        <taxon>Streptophyta</taxon>
        <taxon>Embryophyta</taxon>
        <taxon>Tracheophyta</taxon>
        <taxon>Spermatophyta</taxon>
        <taxon>Pinopsida</taxon>
        <taxon>Pinidae</taxon>
        <taxon>Conifers II</taxon>
        <taxon>Cupressales</taxon>
        <taxon>Taxaceae</taxon>
        <taxon>Taxus</taxon>
    </lineage>
</organism>
<feature type="non-terminal residue" evidence="1">
    <location>
        <position position="53"/>
    </location>
</feature>
<protein>
    <submittedName>
        <fullName evidence="1">Uncharacterized protein</fullName>
    </submittedName>
</protein>
<keyword evidence="2" id="KW-1185">Reference proteome</keyword>
<accession>A0AA38C899</accession>
<proteinExistence type="predicted"/>
<gene>
    <name evidence="1" type="ORF">KI387_042416</name>
</gene>
<dbReference type="AlphaFoldDB" id="A0AA38C899"/>
<evidence type="ECO:0000313" key="1">
    <source>
        <dbReference type="EMBL" id="KAH9292399.1"/>
    </source>
</evidence>
<reference evidence="1 2" key="1">
    <citation type="journal article" date="2021" name="Nat. Plants">
        <title>The Taxus genome provides insights into paclitaxel biosynthesis.</title>
        <authorList>
            <person name="Xiong X."/>
            <person name="Gou J."/>
            <person name="Liao Q."/>
            <person name="Li Y."/>
            <person name="Zhou Q."/>
            <person name="Bi G."/>
            <person name="Li C."/>
            <person name="Du R."/>
            <person name="Wang X."/>
            <person name="Sun T."/>
            <person name="Guo L."/>
            <person name="Liang H."/>
            <person name="Lu P."/>
            <person name="Wu Y."/>
            <person name="Zhang Z."/>
            <person name="Ro D.K."/>
            <person name="Shang Y."/>
            <person name="Huang S."/>
            <person name="Yan J."/>
        </authorList>
    </citation>
    <scope>NUCLEOTIDE SEQUENCE [LARGE SCALE GENOMIC DNA]</scope>
    <source>
        <strain evidence="1">Ta-2019</strain>
    </source>
</reference>
<evidence type="ECO:0000313" key="2">
    <source>
        <dbReference type="Proteomes" id="UP000824469"/>
    </source>
</evidence>
<feature type="non-terminal residue" evidence="1">
    <location>
        <position position="1"/>
    </location>
</feature>
<dbReference type="EMBL" id="JAHRHJ020003148">
    <property type="protein sequence ID" value="KAH9292399.1"/>
    <property type="molecule type" value="Genomic_DNA"/>
</dbReference>
<dbReference type="Proteomes" id="UP000824469">
    <property type="component" value="Unassembled WGS sequence"/>
</dbReference>
<name>A0AA38C899_TAXCH</name>
<comment type="caution">
    <text evidence="1">The sequence shown here is derived from an EMBL/GenBank/DDBJ whole genome shotgun (WGS) entry which is preliminary data.</text>
</comment>